<dbReference type="RefSeq" id="WP_151694212.1">
    <property type="nucleotide sequence ID" value="NZ_BMGX01000001.1"/>
</dbReference>
<dbReference type="PANTHER" id="PTHR45339">
    <property type="entry name" value="HYBRID SIGNAL TRANSDUCTION HISTIDINE KINASE J"/>
    <property type="match status" value="1"/>
</dbReference>
<dbReference type="PROSITE" id="PS50110">
    <property type="entry name" value="RESPONSE_REGULATORY"/>
    <property type="match status" value="1"/>
</dbReference>
<dbReference type="Proteomes" id="UP000484164">
    <property type="component" value="Unassembled WGS sequence"/>
</dbReference>
<protein>
    <submittedName>
        <fullName evidence="5">Response regulator</fullName>
    </submittedName>
</protein>
<feature type="domain" description="Response regulatory" evidence="4">
    <location>
        <begin position="10"/>
        <end position="125"/>
    </location>
</feature>
<dbReference type="AlphaFoldDB" id="A0A6L3ZC20"/>
<dbReference type="Gene3D" id="3.40.50.2300">
    <property type="match status" value="1"/>
</dbReference>
<keyword evidence="6" id="KW-1185">Reference proteome</keyword>
<evidence type="ECO:0000313" key="5">
    <source>
        <dbReference type="EMBL" id="KAB2815176.1"/>
    </source>
</evidence>
<feature type="modified residue" description="4-aspartylphosphate" evidence="3">
    <location>
        <position position="59"/>
    </location>
</feature>
<sequence length="129" mass="14183">MKGMSETALKVLVAEDQEINRFIIGKIFSKIGLIPEFAINGGEAYSAICTKTYDLVFMDIQMPIMTGIEVVEKLQKLQITLPKIVALTSNSSPSMHDAALRAGMDNVFLKPLDSHALQSILKTYAPQPQ</sequence>
<reference evidence="5 6" key="1">
    <citation type="submission" date="2019-10" db="EMBL/GenBank/DDBJ databases">
        <title>Genome sequence of Phaeocystidibacter marisrubri JCM30614 (type strain).</title>
        <authorList>
            <person name="Bowman J.P."/>
        </authorList>
    </citation>
    <scope>NUCLEOTIDE SEQUENCE [LARGE SCALE GENOMIC DNA]</scope>
    <source>
        <strain evidence="5 6">JCM 30614</strain>
    </source>
</reference>
<dbReference type="SMART" id="SM00448">
    <property type="entry name" value="REC"/>
    <property type="match status" value="1"/>
</dbReference>
<dbReference type="SUPFAM" id="SSF52172">
    <property type="entry name" value="CheY-like"/>
    <property type="match status" value="1"/>
</dbReference>
<dbReference type="Pfam" id="PF00072">
    <property type="entry name" value="Response_reg"/>
    <property type="match status" value="1"/>
</dbReference>
<organism evidence="5 6">
    <name type="scientific">Phaeocystidibacter marisrubri</name>
    <dbReference type="NCBI Taxonomy" id="1577780"/>
    <lineage>
        <taxon>Bacteria</taxon>
        <taxon>Pseudomonadati</taxon>
        <taxon>Bacteroidota</taxon>
        <taxon>Flavobacteriia</taxon>
        <taxon>Flavobacteriales</taxon>
        <taxon>Phaeocystidibacteraceae</taxon>
        <taxon>Phaeocystidibacter</taxon>
    </lineage>
</organism>
<dbReference type="PANTHER" id="PTHR45339:SF1">
    <property type="entry name" value="HYBRID SIGNAL TRANSDUCTION HISTIDINE KINASE J"/>
    <property type="match status" value="1"/>
</dbReference>
<proteinExistence type="predicted"/>
<keyword evidence="1 3" id="KW-0597">Phosphoprotein</keyword>
<comment type="caution">
    <text evidence="5">The sequence shown here is derived from an EMBL/GenBank/DDBJ whole genome shotgun (WGS) entry which is preliminary data.</text>
</comment>
<name>A0A6L3ZC20_9FLAO</name>
<dbReference type="CDD" id="cd17546">
    <property type="entry name" value="REC_hyHK_CKI1_RcsC-like"/>
    <property type="match status" value="1"/>
</dbReference>
<dbReference type="OrthoDB" id="9796457at2"/>
<evidence type="ECO:0000313" key="6">
    <source>
        <dbReference type="Proteomes" id="UP000484164"/>
    </source>
</evidence>
<gene>
    <name evidence="5" type="ORF">F8C82_13850</name>
</gene>
<evidence type="ECO:0000256" key="2">
    <source>
        <dbReference type="ARBA" id="ARBA00023012"/>
    </source>
</evidence>
<evidence type="ECO:0000259" key="4">
    <source>
        <dbReference type="PROSITE" id="PS50110"/>
    </source>
</evidence>
<dbReference type="GO" id="GO:0000160">
    <property type="term" value="P:phosphorelay signal transduction system"/>
    <property type="evidence" value="ECO:0007669"/>
    <property type="project" value="UniProtKB-KW"/>
</dbReference>
<dbReference type="EMBL" id="WBVQ01000003">
    <property type="protein sequence ID" value="KAB2815176.1"/>
    <property type="molecule type" value="Genomic_DNA"/>
</dbReference>
<dbReference type="InterPro" id="IPR001789">
    <property type="entry name" value="Sig_transdc_resp-reg_receiver"/>
</dbReference>
<dbReference type="InterPro" id="IPR011006">
    <property type="entry name" value="CheY-like_superfamily"/>
</dbReference>
<keyword evidence="2" id="KW-0902">Two-component regulatory system</keyword>
<evidence type="ECO:0000256" key="3">
    <source>
        <dbReference type="PROSITE-ProRule" id="PRU00169"/>
    </source>
</evidence>
<evidence type="ECO:0000256" key="1">
    <source>
        <dbReference type="ARBA" id="ARBA00022553"/>
    </source>
</evidence>
<accession>A0A6L3ZC20</accession>